<reference evidence="1" key="1">
    <citation type="submission" date="2025-08" db="UniProtKB">
        <authorList>
            <consortium name="Ensembl"/>
        </authorList>
    </citation>
    <scope>IDENTIFICATION</scope>
</reference>
<accession>A0A8C4WV31</accession>
<reference evidence="1" key="2">
    <citation type="submission" date="2025-09" db="UniProtKB">
        <authorList>
            <consortium name="Ensembl"/>
        </authorList>
    </citation>
    <scope>IDENTIFICATION</scope>
</reference>
<name>A0A8C4WV31_EPTBU</name>
<proteinExistence type="predicted"/>
<dbReference type="Ensembl" id="ENSEBUT00000013146.1">
    <property type="protein sequence ID" value="ENSEBUP00000012570.1"/>
    <property type="gene ID" value="ENSEBUG00000007988.1"/>
</dbReference>
<organism evidence="1 2">
    <name type="scientific">Eptatretus burgeri</name>
    <name type="common">Inshore hagfish</name>
    <dbReference type="NCBI Taxonomy" id="7764"/>
    <lineage>
        <taxon>Eukaryota</taxon>
        <taxon>Metazoa</taxon>
        <taxon>Chordata</taxon>
        <taxon>Craniata</taxon>
        <taxon>Vertebrata</taxon>
        <taxon>Cyclostomata</taxon>
        <taxon>Myxini</taxon>
        <taxon>Myxiniformes</taxon>
        <taxon>Myxinidae</taxon>
        <taxon>Eptatretinae</taxon>
        <taxon>Eptatretus</taxon>
    </lineage>
</organism>
<dbReference type="AlphaFoldDB" id="A0A8C4WV31"/>
<evidence type="ECO:0000313" key="1">
    <source>
        <dbReference type="Ensembl" id="ENSEBUP00000012570.1"/>
    </source>
</evidence>
<dbReference type="Proteomes" id="UP000694388">
    <property type="component" value="Unplaced"/>
</dbReference>
<protein>
    <submittedName>
        <fullName evidence="1">Uncharacterized protein</fullName>
    </submittedName>
</protein>
<evidence type="ECO:0000313" key="2">
    <source>
        <dbReference type="Proteomes" id="UP000694388"/>
    </source>
</evidence>
<sequence>MTDLLMECEEEELEPWQRVDQGDTFPVIENKPTDAITPPSNPMKFAIAPAGLQMPPDIPTPLMFAPSLSGPQSTSSVQATTSNYALPIKSTGVFTVPSTASVVPFSSGVSVFPINCGQLQKSTKVSSTNQTTPSFVFASQVSINQNHPTQTRKHFQMLDKVGSCISIFLNTP</sequence>
<keyword evidence="2" id="KW-1185">Reference proteome</keyword>